<evidence type="ECO:0000313" key="2">
    <source>
        <dbReference type="Proteomes" id="UP000033640"/>
    </source>
</evidence>
<name>A0A0F0L2Y8_9MICO</name>
<gene>
    <name evidence="1" type="ORF">RS83_02565</name>
</gene>
<accession>A0A0F0L2Y8</accession>
<evidence type="ECO:0000313" key="1">
    <source>
        <dbReference type="EMBL" id="KJL27517.1"/>
    </source>
</evidence>
<organism evidence="1 2">
    <name type="scientific">Microbacterium oxydans</name>
    <dbReference type="NCBI Taxonomy" id="82380"/>
    <lineage>
        <taxon>Bacteria</taxon>
        <taxon>Bacillati</taxon>
        <taxon>Actinomycetota</taxon>
        <taxon>Actinomycetes</taxon>
        <taxon>Micrococcales</taxon>
        <taxon>Microbacteriaceae</taxon>
        <taxon>Microbacterium</taxon>
    </lineage>
</organism>
<dbReference type="Proteomes" id="UP000033640">
    <property type="component" value="Unassembled WGS sequence"/>
</dbReference>
<sequence length="224" mass="23985">MGTNEPAGISRRTTMKAAAWSVPVVVATVGIPLAAASVAPEATAFIATTCGGRDRLTLYITNNTSSALQTFVDVDLDDNGTWDAGDGPILNPGETQPLGYGLMENGAYTFRVSTANSVIFQKRVVLDCEPVGLRAWTTGQIENGTSPVMIVHLQNETSSQMQTYIDLDWDRDGTPDSGDGPILAPNEYQEVRYDLWFNDFGVTARNDIGYALNTRIGFGGGPNA</sequence>
<reference evidence="1 2" key="1">
    <citation type="submission" date="2015-02" db="EMBL/GenBank/DDBJ databases">
        <title>Draft genome sequences of ten Microbacterium spp. with emphasis on heavy metal contaminated environments.</title>
        <authorList>
            <person name="Corretto E."/>
        </authorList>
    </citation>
    <scope>NUCLEOTIDE SEQUENCE [LARGE SCALE GENOMIC DNA]</scope>
    <source>
        <strain evidence="1 2">BEL4b</strain>
    </source>
</reference>
<dbReference type="OrthoDB" id="5084173at2"/>
<comment type="caution">
    <text evidence="1">The sequence shown here is derived from an EMBL/GenBank/DDBJ whole genome shotgun (WGS) entry which is preliminary data.</text>
</comment>
<dbReference type="InterPro" id="IPR006311">
    <property type="entry name" value="TAT_signal"/>
</dbReference>
<protein>
    <submittedName>
        <fullName evidence="1">Uncharacterized protein</fullName>
    </submittedName>
</protein>
<dbReference type="EMBL" id="JYIW01000026">
    <property type="protein sequence ID" value="KJL27517.1"/>
    <property type="molecule type" value="Genomic_DNA"/>
</dbReference>
<dbReference type="PATRIC" id="fig|82380.11.peg.2603"/>
<dbReference type="RefSeq" id="WP_156153209.1">
    <property type="nucleotide sequence ID" value="NZ_JYIW01000026.1"/>
</dbReference>
<proteinExistence type="predicted"/>
<dbReference type="PROSITE" id="PS51318">
    <property type="entry name" value="TAT"/>
    <property type="match status" value="1"/>
</dbReference>
<dbReference type="AlphaFoldDB" id="A0A0F0L2Y8"/>